<evidence type="ECO:0000313" key="1">
    <source>
        <dbReference type="EMBL" id="KAI3740734.1"/>
    </source>
</evidence>
<keyword evidence="2" id="KW-1185">Reference proteome</keyword>
<protein>
    <submittedName>
        <fullName evidence="1">Uncharacterized protein</fullName>
    </submittedName>
</protein>
<dbReference type="Proteomes" id="UP001055811">
    <property type="component" value="Linkage Group LG05"/>
</dbReference>
<reference evidence="1 2" key="2">
    <citation type="journal article" date="2022" name="Mol. Ecol. Resour.">
        <title>The genomes of chicory, endive, great burdock and yacon provide insights into Asteraceae paleo-polyploidization history and plant inulin production.</title>
        <authorList>
            <person name="Fan W."/>
            <person name="Wang S."/>
            <person name="Wang H."/>
            <person name="Wang A."/>
            <person name="Jiang F."/>
            <person name="Liu H."/>
            <person name="Zhao H."/>
            <person name="Xu D."/>
            <person name="Zhang Y."/>
        </authorList>
    </citation>
    <scope>NUCLEOTIDE SEQUENCE [LARGE SCALE GENOMIC DNA]</scope>
    <source>
        <strain evidence="2">cv. Punajuju</strain>
        <tissue evidence="1">Leaves</tissue>
    </source>
</reference>
<organism evidence="1 2">
    <name type="scientific">Cichorium intybus</name>
    <name type="common">Chicory</name>
    <dbReference type="NCBI Taxonomy" id="13427"/>
    <lineage>
        <taxon>Eukaryota</taxon>
        <taxon>Viridiplantae</taxon>
        <taxon>Streptophyta</taxon>
        <taxon>Embryophyta</taxon>
        <taxon>Tracheophyta</taxon>
        <taxon>Spermatophyta</taxon>
        <taxon>Magnoliopsida</taxon>
        <taxon>eudicotyledons</taxon>
        <taxon>Gunneridae</taxon>
        <taxon>Pentapetalae</taxon>
        <taxon>asterids</taxon>
        <taxon>campanulids</taxon>
        <taxon>Asterales</taxon>
        <taxon>Asteraceae</taxon>
        <taxon>Cichorioideae</taxon>
        <taxon>Cichorieae</taxon>
        <taxon>Cichoriinae</taxon>
        <taxon>Cichorium</taxon>
    </lineage>
</organism>
<accession>A0ACB9D2E0</accession>
<reference evidence="2" key="1">
    <citation type="journal article" date="2022" name="Mol. Ecol. Resour.">
        <title>The genomes of chicory, endive, great burdock and yacon provide insights into Asteraceae palaeo-polyploidization history and plant inulin production.</title>
        <authorList>
            <person name="Fan W."/>
            <person name="Wang S."/>
            <person name="Wang H."/>
            <person name="Wang A."/>
            <person name="Jiang F."/>
            <person name="Liu H."/>
            <person name="Zhao H."/>
            <person name="Xu D."/>
            <person name="Zhang Y."/>
        </authorList>
    </citation>
    <scope>NUCLEOTIDE SEQUENCE [LARGE SCALE GENOMIC DNA]</scope>
    <source>
        <strain evidence="2">cv. Punajuju</strain>
    </source>
</reference>
<name>A0ACB9D2E0_CICIN</name>
<dbReference type="EMBL" id="CM042013">
    <property type="protein sequence ID" value="KAI3740734.1"/>
    <property type="molecule type" value="Genomic_DNA"/>
</dbReference>
<comment type="caution">
    <text evidence="1">The sequence shown here is derived from an EMBL/GenBank/DDBJ whole genome shotgun (WGS) entry which is preliminary data.</text>
</comment>
<sequence length="66" mass="7325">MEPAAPALQTAASYAYGARMQRCAHEFLEILKYVLKEDKPDVAATFIPLIPADVLSQYLEFIPSPI</sequence>
<proteinExistence type="predicted"/>
<evidence type="ECO:0000313" key="2">
    <source>
        <dbReference type="Proteomes" id="UP001055811"/>
    </source>
</evidence>
<gene>
    <name evidence="1" type="ORF">L2E82_31206</name>
</gene>